<dbReference type="AlphaFoldDB" id="A0A9P9IXT2"/>
<comment type="caution">
    <text evidence="4">The sequence shown here is derived from an EMBL/GenBank/DDBJ whole genome shotgun (WGS) entry which is preliminary data.</text>
</comment>
<dbReference type="PANTHER" id="PTHR43662:SF3">
    <property type="entry name" value="DOMAIN PROTEIN, PUTATIVE (AFU_ORTHOLOGUE AFUA_6G11970)-RELATED"/>
    <property type="match status" value="1"/>
</dbReference>
<dbReference type="PANTHER" id="PTHR43662">
    <property type="match status" value="1"/>
</dbReference>
<dbReference type="SMART" id="SM00321">
    <property type="entry name" value="WSC"/>
    <property type="match status" value="1"/>
</dbReference>
<keyword evidence="2" id="KW-0732">Signal</keyword>
<dbReference type="OrthoDB" id="74764at2759"/>
<name>A0A9P9IXT2_9PLEO</name>
<feature type="domain" description="WSC" evidence="3">
    <location>
        <begin position="362"/>
        <end position="457"/>
    </location>
</feature>
<evidence type="ECO:0000313" key="4">
    <source>
        <dbReference type="EMBL" id="KAH7134885.1"/>
    </source>
</evidence>
<accession>A0A9P9IXT2</accession>
<gene>
    <name evidence="4" type="ORF">B0J11DRAFT_147607</name>
</gene>
<feature type="chain" id="PRO_5040506099" description="WSC domain-containing protein" evidence="2">
    <location>
        <begin position="22"/>
        <end position="598"/>
    </location>
</feature>
<organism evidence="4 5">
    <name type="scientific">Dendryphion nanum</name>
    <dbReference type="NCBI Taxonomy" id="256645"/>
    <lineage>
        <taxon>Eukaryota</taxon>
        <taxon>Fungi</taxon>
        <taxon>Dikarya</taxon>
        <taxon>Ascomycota</taxon>
        <taxon>Pezizomycotina</taxon>
        <taxon>Dothideomycetes</taxon>
        <taxon>Pleosporomycetidae</taxon>
        <taxon>Pleosporales</taxon>
        <taxon>Torulaceae</taxon>
        <taxon>Dendryphion</taxon>
    </lineage>
</organism>
<feature type="signal peptide" evidence="2">
    <location>
        <begin position="1"/>
        <end position="21"/>
    </location>
</feature>
<protein>
    <recommendedName>
        <fullName evidence="3">WSC domain-containing protein</fullName>
    </recommendedName>
</protein>
<proteinExistence type="predicted"/>
<dbReference type="Proteomes" id="UP000700596">
    <property type="component" value="Unassembled WGS sequence"/>
</dbReference>
<feature type="compositionally biased region" description="Low complexity" evidence="1">
    <location>
        <begin position="479"/>
        <end position="519"/>
    </location>
</feature>
<sequence>MHINSLAFALGLVGSIAPADAFFRMSCPGRLVRERLDPIVSPGAVSGHVHTISGGSAFGPSMTFQQARAAKCSSCEIKEDMSNYWTPQLYVKKKDGTITTVPVAGDGSDTNGGMTVYYLQRGNNGEKLHAFPEGFRMVAGDPSKRNFTGGLDAKAISFACLGANKDETNEMPNYNCPGGLRAQVFFPACWNGKEFNPSDHKAHVSYPAGGQFNSGPCPADYPIHLISIFYEVLYDTNKFKDEWTGNQHPFVFAQGDTTGYGYHGDFLNGWDVKVLQNAVDTCTDDSGSVSKCGAVTMYTAAECNACKLPTLIDEQVDGSLKALPGCNPFTGGPGPAPAVANCPAATIGAPKGNFVDLTTTKKWEYTGCGKDNLNDRTFPGTRLSTDDMTVEKCVDHCSAGGFSYAGLEYGRECYCGNTLKEANAPKDGIMGACTMKCSGNDKQFCGAGAALSIYHKCGNTCKNNQIGGGGGGNAPSPAPSSAAPQPSKQATSTEVSSPSSTAAQATSAKSTSAPTPTPIKAPDCPRNNCVNQIFNPTASVSASAFCATYTKTVNTNASAIPTYLNNCKSNSASVSSACSCLLYPTAPPKVRRHARDVL</sequence>
<dbReference type="Pfam" id="PF09362">
    <property type="entry name" value="DUF1996"/>
    <property type="match status" value="1"/>
</dbReference>
<evidence type="ECO:0000259" key="3">
    <source>
        <dbReference type="PROSITE" id="PS51212"/>
    </source>
</evidence>
<reference evidence="4" key="1">
    <citation type="journal article" date="2021" name="Nat. Commun.">
        <title>Genetic determinants of endophytism in the Arabidopsis root mycobiome.</title>
        <authorList>
            <person name="Mesny F."/>
            <person name="Miyauchi S."/>
            <person name="Thiergart T."/>
            <person name="Pickel B."/>
            <person name="Atanasova L."/>
            <person name="Karlsson M."/>
            <person name="Huettel B."/>
            <person name="Barry K.W."/>
            <person name="Haridas S."/>
            <person name="Chen C."/>
            <person name="Bauer D."/>
            <person name="Andreopoulos W."/>
            <person name="Pangilinan J."/>
            <person name="LaButti K."/>
            <person name="Riley R."/>
            <person name="Lipzen A."/>
            <person name="Clum A."/>
            <person name="Drula E."/>
            <person name="Henrissat B."/>
            <person name="Kohler A."/>
            <person name="Grigoriev I.V."/>
            <person name="Martin F.M."/>
            <person name="Hacquard S."/>
        </authorList>
    </citation>
    <scope>NUCLEOTIDE SEQUENCE</scope>
    <source>
        <strain evidence="4">MPI-CAGE-CH-0243</strain>
    </source>
</reference>
<dbReference type="EMBL" id="JAGMWT010000002">
    <property type="protein sequence ID" value="KAH7134885.1"/>
    <property type="molecule type" value="Genomic_DNA"/>
</dbReference>
<keyword evidence="5" id="KW-1185">Reference proteome</keyword>
<dbReference type="InterPro" id="IPR018535">
    <property type="entry name" value="DUF1996"/>
</dbReference>
<dbReference type="InterPro" id="IPR002889">
    <property type="entry name" value="WSC_carb-bd"/>
</dbReference>
<feature type="region of interest" description="Disordered" evidence="1">
    <location>
        <begin position="470"/>
        <end position="519"/>
    </location>
</feature>
<evidence type="ECO:0000256" key="1">
    <source>
        <dbReference type="SAM" id="MobiDB-lite"/>
    </source>
</evidence>
<dbReference type="Pfam" id="PF01822">
    <property type="entry name" value="WSC"/>
    <property type="match status" value="1"/>
</dbReference>
<dbReference type="PROSITE" id="PS51212">
    <property type="entry name" value="WSC"/>
    <property type="match status" value="1"/>
</dbReference>
<evidence type="ECO:0000313" key="5">
    <source>
        <dbReference type="Proteomes" id="UP000700596"/>
    </source>
</evidence>
<evidence type="ECO:0000256" key="2">
    <source>
        <dbReference type="SAM" id="SignalP"/>
    </source>
</evidence>